<comment type="caution">
    <text evidence="9">The sequence shown here is derived from an EMBL/GenBank/DDBJ whole genome shotgun (WGS) entry which is preliminary data.</text>
</comment>
<feature type="binding site" evidence="6">
    <location>
        <position position="312"/>
    </location>
    <ligand>
        <name>S-adenosyl-L-methionine</name>
        <dbReference type="ChEBI" id="CHEBI:59789"/>
    </ligand>
</feature>
<gene>
    <name evidence="9" type="ORF">GXW74_15315</name>
</gene>
<feature type="binding site" evidence="6">
    <location>
        <position position="286"/>
    </location>
    <ligand>
        <name>S-adenosyl-L-methionine</name>
        <dbReference type="ChEBI" id="CHEBI:59789"/>
    </ligand>
</feature>
<keyword evidence="4 6" id="KW-0949">S-adenosyl-L-methionine</keyword>
<evidence type="ECO:0000256" key="6">
    <source>
        <dbReference type="PROSITE-ProRule" id="PRU01023"/>
    </source>
</evidence>
<feature type="active site" description="Nucleophile" evidence="6">
    <location>
        <position position="381"/>
    </location>
</feature>
<evidence type="ECO:0000256" key="7">
    <source>
        <dbReference type="SAM" id="MobiDB-lite"/>
    </source>
</evidence>
<dbReference type="PROSITE" id="PS51686">
    <property type="entry name" value="SAM_MT_RSMB_NOP"/>
    <property type="match status" value="1"/>
</dbReference>
<organism evidence="9 10">
    <name type="scientific">Neoroseomonas eburnea</name>
    <dbReference type="NCBI Taxonomy" id="1346889"/>
    <lineage>
        <taxon>Bacteria</taxon>
        <taxon>Pseudomonadati</taxon>
        <taxon>Pseudomonadota</taxon>
        <taxon>Alphaproteobacteria</taxon>
        <taxon>Acetobacterales</taxon>
        <taxon>Acetobacteraceae</taxon>
        <taxon>Neoroseomonas</taxon>
    </lineage>
</organism>
<protein>
    <submittedName>
        <fullName evidence="9">Methyltransferase</fullName>
    </submittedName>
</protein>
<feature type="binding site" evidence="6">
    <location>
        <position position="328"/>
    </location>
    <ligand>
        <name>S-adenosyl-L-methionine</name>
        <dbReference type="ChEBI" id="CHEBI:59789"/>
    </ligand>
</feature>
<dbReference type="GO" id="GO:0008173">
    <property type="term" value="F:RNA methyltransferase activity"/>
    <property type="evidence" value="ECO:0007669"/>
    <property type="project" value="InterPro"/>
</dbReference>
<evidence type="ECO:0000313" key="9">
    <source>
        <dbReference type="EMBL" id="MBR0681862.1"/>
    </source>
</evidence>
<dbReference type="PRINTS" id="PR02008">
    <property type="entry name" value="RCMTFAMILY"/>
</dbReference>
<dbReference type="InterPro" id="IPR023267">
    <property type="entry name" value="RCMT"/>
</dbReference>
<dbReference type="InterPro" id="IPR029063">
    <property type="entry name" value="SAM-dependent_MTases_sf"/>
</dbReference>
<feature type="region of interest" description="Disordered" evidence="7">
    <location>
        <begin position="12"/>
        <end position="40"/>
    </location>
</feature>
<dbReference type="InterPro" id="IPR035926">
    <property type="entry name" value="NusB-like_sf"/>
</dbReference>
<evidence type="ECO:0000313" key="10">
    <source>
        <dbReference type="Proteomes" id="UP001138709"/>
    </source>
</evidence>
<dbReference type="GO" id="GO:0001510">
    <property type="term" value="P:RNA methylation"/>
    <property type="evidence" value="ECO:0007669"/>
    <property type="project" value="InterPro"/>
</dbReference>
<evidence type="ECO:0000256" key="4">
    <source>
        <dbReference type="ARBA" id="ARBA00022691"/>
    </source>
</evidence>
<dbReference type="InterPro" id="IPR001678">
    <property type="entry name" value="MeTrfase_RsmB-F_NOP2_dom"/>
</dbReference>
<dbReference type="Pfam" id="PF01029">
    <property type="entry name" value="NusB"/>
    <property type="match status" value="1"/>
</dbReference>
<evidence type="ECO:0000256" key="5">
    <source>
        <dbReference type="ARBA" id="ARBA00022884"/>
    </source>
</evidence>
<dbReference type="InterPro" id="IPR018314">
    <property type="entry name" value="RsmB/NOL1/NOP2-like_CS"/>
</dbReference>
<proteinExistence type="inferred from homology"/>
<keyword evidence="5 6" id="KW-0694">RNA-binding</keyword>
<evidence type="ECO:0000259" key="8">
    <source>
        <dbReference type="PROSITE" id="PS51686"/>
    </source>
</evidence>
<dbReference type="SUPFAM" id="SSF53335">
    <property type="entry name" value="S-adenosyl-L-methionine-dependent methyltransferases"/>
    <property type="match status" value="1"/>
</dbReference>
<evidence type="ECO:0000256" key="2">
    <source>
        <dbReference type="ARBA" id="ARBA00022603"/>
    </source>
</evidence>
<feature type="binding site" evidence="6">
    <location>
        <begin position="265"/>
        <end position="271"/>
    </location>
    <ligand>
        <name>S-adenosyl-L-methionine</name>
        <dbReference type="ChEBI" id="CHEBI:59789"/>
    </ligand>
</feature>
<reference evidence="9" key="2">
    <citation type="journal article" date="2021" name="Syst. Appl. Microbiol.">
        <title>Roseomonas hellenica sp. nov., isolated from roots of wild-growing Alkanna tinctoria.</title>
        <authorList>
            <person name="Rat A."/>
            <person name="Naranjo H.D."/>
            <person name="Lebbe L."/>
            <person name="Cnockaert M."/>
            <person name="Krigas N."/>
            <person name="Grigoriadou K."/>
            <person name="Maloupa E."/>
            <person name="Willems A."/>
        </authorList>
    </citation>
    <scope>NUCLEOTIDE SEQUENCE</scope>
    <source>
        <strain evidence="9">LMG 31228</strain>
    </source>
</reference>
<dbReference type="Gene3D" id="3.40.50.150">
    <property type="entry name" value="Vaccinia Virus protein VP39"/>
    <property type="match status" value="1"/>
</dbReference>
<keyword evidence="10" id="KW-1185">Reference proteome</keyword>
<dbReference type="Pfam" id="PF01189">
    <property type="entry name" value="Methyltr_RsmB-F"/>
    <property type="match status" value="1"/>
</dbReference>
<keyword evidence="2 6" id="KW-0489">Methyltransferase</keyword>
<dbReference type="InterPro" id="IPR006027">
    <property type="entry name" value="NusB_RsmB_TIM44"/>
</dbReference>
<reference evidence="9" key="1">
    <citation type="submission" date="2020-01" db="EMBL/GenBank/DDBJ databases">
        <authorList>
            <person name="Rat A."/>
        </authorList>
    </citation>
    <scope>NUCLEOTIDE SEQUENCE</scope>
    <source>
        <strain evidence="9">LMG 31228</strain>
    </source>
</reference>
<dbReference type="GO" id="GO:0003723">
    <property type="term" value="F:RNA binding"/>
    <property type="evidence" value="ECO:0007669"/>
    <property type="project" value="UniProtKB-UniRule"/>
</dbReference>
<dbReference type="PANTHER" id="PTHR22807">
    <property type="entry name" value="NOP2 YEAST -RELATED NOL1/NOP2/FMU SUN DOMAIN-CONTAINING"/>
    <property type="match status" value="1"/>
</dbReference>
<evidence type="ECO:0000256" key="3">
    <source>
        <dbReference type="ARBA" id="ARBA00022679"/>
    </source>
</evidence>
<keyword evidence="3 6" id="KW-0808">Transferase</keyword>
<dbReference type="SUPFAM" id="SSF48013">
    <property type="entry name" value="NusB-like"/>
    <property type="match status" value="1"/>
</dbReference>
<dbReference type="GO" id="GO:0006355">
    <property type="term" value="P:regulation of DNA-templated transcription"/>
    <property type="evidence" value="ECO:0007669"/>
    <property type="project" value="InterPro"/>
</dbReference>
<dbReference type="Gene3D" id="1.10.940.10">
    <property type="entry name" value="NusB-like"/>
    <property type="match status" value="1"/>
</dbReference>
<dbReference type="CDD" id="cd02440">
    <property type="entry name" value="AdoMet_MTases"/>
    <property type="match status" value="1"/>
</dbReference>
<comment type="similarity">
    <text evidence="1 6">Belongs to the class I-like SAM-binding methyltransferase superfamily. RsmB/NOP family.</text>
</comment>
<dbReference type="RefSeq" id="WP_211847381.1">
    <property type="nucleotide sequence ID" value="NZ_JAAEDL010000014.1"/>
</dbReference>
<dbReference type="EMBL" id="JAAEDL010000014">
    <property type="protein sequence ID" value="MBR0681862.1"/>
    <property type="molecule type" value="Genomic_DNA"/>
</dbReference>
<name>A0A9X9XDS6_9PROT</name>
<accession>A0A9X9XDS6</accession>
<dbReference type="PROSITE" id="PS01153">
    <property type="entry name" value="NOL1_NOP2_SUN"/>
    <property type="match status" value="1"/>
</dbReference>
<sequence length="448" mass="47277">MADAGICHGIQSRRGACAPPRTPRETLNTTGHKPLPGLPTRKAARDLLDATLEQRKPLEDALDHLPKRLDPRDRAAAHRIAATVLRRLGSIDEILSPFLRKEPPPPARHALRIGAAELLLLDTPAHAAVATAVALAPKAFAGLVNAVLRKVAAEGPAALEGLDAPRLDTPAWLWSAWHAAYGPAVRAIAEAHRGPAPLDLTPAPGASVPEGAENLPTGSWRMAAGTRVTDLPGFAEGRFWVQDAAAALPALLLKPQPGERIADLCAAPGGKTAQLAAAGAAVTAVERDAGRVARLAENLARLRLPVEVVRADVAEWTPPEPFDAILLDAPCTATGTIRRHPDVAHTKRARDVQAAAEAQARLLAAAVRMLKPGGRIVFATCSLQPEEGEAHIPRAASLGLVHEPFAAAELPGLPEAITPGGWLRTRPDLWADRGGMDGFFAARFRRGE</sequence>
<dbReference type="Proteomes" id="UP001138709">
    <property type="component" value="Unassembled WGS sequence"/>
</dbReference>
<dbReference type="AlphaFoldDB" id="A0A9X9XDS6"/>
<dbReference type="InterPro" id="IPR049560">
    <property type="entry name" value="MeTrfase_RsmB-F_NOP2_cat"/>
</dbReference>
<dbReference type="PANTHER" id="PTHR22807:SF61">
    <property type="entry name" value="NOL1_NOP2_SUN FAMILY PROTEIN _ ANTITERMINATION NUSB DOMAIN-CONTAINING PROTEIN"/>
    <property type="match status" value="1"/>
</dbReference>
<evidence type="ECO:0000256" key="1">
    <source>
        <dbReference type="ARBA" id="ARBA00007494"/>
    </source>
</evidence>
<feature type="domain" description="SAM-dependent MTase RsmB/NOP-type" evidence="8">
    <location>
        <begin position="161"/>
        <end position="447"/>
    </location>
</feature>